<sequence>MKANTQHWLLSLMKSWGGFFTPYRSWLGELKHPATIKADLVAGLTVATIAIPQAMAYAQLAGLPAYIGLYASFLPVMAAALFGSSRQLSTGPVALASLMSATAIQPYASLGMEVMMTYAALLALMIGVFRLSLGLLRLGVVVDFLSNPVVIGFTNAAALIIATSQVPKLLGLDIKADQFDHYYEYLWTVATSVGNAHGATLIMSGAALYCLFILKRYAPMLPGILITVTLTTVIAWLVHYDAIGGAVLGAIPKGLPSFNFPAIEFNFSHLSALMVSAIVIGLMGLVEAISISKAIASQTRQPWSVNQELVGQGMANITAGLFQGYVVSGSFSRSAVNFSSGAVTGFASIVTGCLVAITLLFLTDLLYYLPQATLGAVIIMAVLNLLAVNPIKRAWKVERHDGVAAIVTFVATLMFAPHLEIGILTGIILSIGLFLYRTMRPNFVELARDQEDGILRDAELHGLPTSDTVAIYGFDGDLYFANAGYLEGKLFNTMASKPALKVVILDMEGVGQIDATGENMLEKVVDRLSTKGTYLYFARSKAQVYNAMERSGLVARIGKQHFFKERKDALQYAQQMFGDAIDITPLQLPELKRIRGMHG</sequence>
<dbReference type="SUPFAM" id="SSF52091">
    <property type="entry name" value="SpoIIaa-like"/>
    <property type="match status" value="1"/>
</dbReference>
<feature type="transmembrane region" description="Helical" evidence="5">
    <location>
        <begin position="403"/>
        <end position="436"/>
    </location>
</feature>
<dbReference type="Pfam" id="PF00916">
    <property type="entry name" value="Sulfate_transp"/>
    <property type="match status" value="1"/>
</dbReference>
<keyword evidence="8" id="KW-1185">Reference proteome</keyword>
<gene>
    <name evidence="7" type="ORF">SAMN05660964_01110</name>
</gene>
<dbReference type="PANTHER" id="PTHR11814">
    <property type="entry name" value="SULFATE TRANSPORTER"/>
    <property type="match status" value="1"/>
</dbReference>
<evidence type="ECO:0000256" key="3">
    <source>
        <dbReference type="ARBA" id="ARBA00022989"/>
    </source>
</evidence>
<comment type="subcellular location">
    <subcellularLocation>
        <location evidence="1">Membrane</location>
        <topology evidence="1">Multi-pass membrane protein</topology>
    </subcellularLocation>
</comment>
<evidence type="ECO:0000256" key="2">
    <source>
        <dbReference type="ARBA" id="ARBA00022692"/>
    </source>
</evidence>
<dbReference type="NCBIfam" id="TIGR00815">
    <property type="entry name" value="sulP"/>
    <property type="match status" value="1"/>
</dbReference>
<dbReference type="Pfam" id="PF01740">
    <property type="entry name" value="STAS"/>
    <property type="match status" value="1"/>
</dbReference>
<evidence type="ECO:0000256" key="1">
    <source>
        <dbReference type="ARBA" id="ARBA00004141"/>
    </source>
</evidence>
<accession>A0A1H3ZAE8</accession>
<feature type="domain" description="STAS" evidence="6">
    <location>
        <begin position="469"/>
        <end position="573"/>
    </location>
</feature>
<feature type="transmembrane region" description="Helical" evidence="5">
    <location>
        <begin position="114"/>
        <end position="133"/>
    </location>
</feature>
<feature type="transmembrane region" description="Helical" evidence="5">
    <location>
        <begin position="368"/>
        <end position="391"/>
    </location>
</feature>
<keyword evidence="3 5" id="KW-1133">Transmembrane helix</keyword>
<dbReference type="InterPro" id="IPR036513">
    <property type="entry name" value="STAS_dom_sf"/>
</dbReference>
<feature type="transmembrane region" description="Helical" evidence="5">
    <location>
        <begin position="271"/>
        <end position="291"/>
    </location>
</feature>
<dbReference type="RefSeq" id="WP_093066228.1">
    <property type="nucleotide sequence ID" value="NZ_FNQP01000005.1"/>
</dbReference>
<dbReference type="Gene3D" id="3.30.750.24">
    <property type="entry name" value="STAS domain"/>
    <property type="match status" value="1"/>
</dbReference>
<dbReference type="InterPro" id="IPR001902">
    <property type="entry name" value="SLC26A/SulP_fam"/>
</dbReference>
<dbReference type="InterPro" id="IPR011547">
    <property type="entry name" value="SLC26A/SulP_dom"/>
</dbReference>
<feature type="transmembrane region" description="Helical" evidence="5">
    <location>
        <begin position="64"/>
        <end position="83"/>
    </location>
</feature>
<dbReference type="OrthoDB" id="9769739at2"/>
<evidence type="ECO:0000313" key="8">
    <source>
        <dbReference type="Proteomes" id="UP000199397"/>
    </source>
</evidence>
<reference evidence="7 8" key="1">
    <citation type="submission" date="2016-10" db="EMBL/GenBank/DDBJ databases">
        <authorList>
            <person name="de Groot N.N."/>
        </authorList>
    </citation>
    <scope>NUCLEOTIDE SEQUENCE [LARGE SCALE GENOMIC DNA]</scope>
    <source>
        <strain evidence="7 8">DSM 21228</strain>
    </source>
</reference>
<protein>
    <submittedName>
        <fullName evidence="7">Sulfate permease, SulP family</fullName>
    </submittedName>
</protein>
<dbReference type="STRING" id="525918.SAMN05660964_01110"/>
<name>A0A1H3ZAE8_9GAMM</name>
<feature type="transmembrane region" description="Helical" evidence="5">
    <location>
        <begin position="342"/>
        <end position="362"/>
    </location>
</feature>
<dbReference type="AlphaFoldDB" id="A0A1H3ZAE8"/>
<organism evidence="7 8">
    <name type="scientific">Thiothrix caldifontis</name>
    <dbReference type="NCBI Taxonomy" id="525918"/>
    <lineage>
        <taxon>Bacteria</taxon>
        <taxon>Pseudomonadati</taxon>
        <taxon>Pseudomonadota</taxon>
        <taxon>Gammaproteobacteria</taxon>
        <taxon>Thiotrichales</taxon>
        <taxon>Thiotrichaceae</taxon>
        <taxon>Thiothrix</taxon>
    </lineage>
</organism>
<dbReference type="GO" id="GO:0055085">
    <property type="term" value="P:transmembrane transport"/>
    <property type="evidence" value="ECO:0007669"/>
    <property type="project" value="InterPro"/>
</dbReference>
<dbReference type="PROSITE" id="PS50801">
    <property type="entry name" value="STAS"/>
    <property type="match status" value="1"/>
</dbReference>
<proteinExistence type="predicted"/>
<dbReference type="CDD" id="cd07042">
    <property type="entry name" value="STAS_SulP_like_sulfate_transporter"/>
    <property type="match status" value="1"/>
</dbReference>
<dbReference type="EMBL" id="FNQP01000005">
    <property type="protein sequence ID" value="SEA20660.1"/>
    <property type="molecule type" value="Genomic_DNA"/>
</dbReference>
<dbReference type="InterPro" id="IPR002645">
    <property type="entry name" value="STAS_dom"/>
</dbReference>
<evidence type="ECO:0000313" key="7">
    <source>
        <dbReference type="EMBL" id="SEA20660.1"/>
    </source>
</evidence>
<keyword evidence="2 5" id="KW-0812">Transmembrane</keyword>
<evidence type="ECO:0000259" key="6">
    <source>
        <dbReference type="PROSITE" id="PS50801"/>
    </source>
</evidence>
<feature type="transmembrane region" description="Helical" evidence="5">
    <location>
        <begin position="185"/>
        <end position="212"/>
    </location>
</feature>
<feature type="transmembrane region" description="Helical" evidence="5">
    <location>
        <begin position="224"/>
        <end position="251"/>
    </location>
</feature>
<dbReference type="GO" id="GO:0016020">
    <property type="term" value="C:membrane"/>
    <property type="evidence" value="ECO:0007669"/>
    <property type="project" value="UniProtKB-SubCell"/>
</dbReference>
<evidence type="ECO:0000256" key="5">
    <source>
        <dbReference type="SAM" id="Phobius"/>
    </source>
</evidence>
<feature type="transmembrane region" description="Helical" evidence="5">
    <location>
        <begin position="145"/>
        <end position="165"/>
    </location>
</feature>
<evidence type="ECO:0000256" key="4">
    <source>
        <dbReference type="ARBA" id="ARBA00023136"/>
    </source>
</evidence>
<dbReference type="Proteomes" id="UP000199397">
    <property type="component" value="Unassembled WGS sequence"/>
</dbReference>
<keyword evidence="4 5" id="KW-0472">Membrane</keyword>